<dbReference type="Gene3D" id="3.40.50.300">
    <property type="entry name" value="P-loop containing nucleotide triphosphate hydrolases"/>
    <property type="match status" value="1"/>
</dbReference>
<evidence type="ECO:0000256" key="1">
    <source>
        <dbReference type="SAM" id="MobiDB-lite"/>
    </source>
</evidence>
<feature type="region of interest" description="Disordered" evidence="1">
    <location>
        <begin position="148"/>
        <end position="211"/>
    </location>
</feature>
<dbReference type="PANTHER" id="PTHR14919:SF0">
    <property type="entry name" value="SPERM FLAGELLAR PROTEIN 2"/>
    <property type="match status" value="1"/>
</dbReference>
<dbReference type="Proteomes" id="UP001168821">
    <property type="component" value="Unassembled WGS sequence"/>
</dbReference>
<protein>
    <submittedName>
        <fullName evidence="2">Uncharacterized protein</fullName>
    </submittedName>
</protein>
<dbReference type="InterPro" id="IPR027417">
    <property type="entry name" value="P-loop_NTPase"/>
</dbReference>
<accession>A0AA38M631</accession>
<dbReference type="PANTHER" id="PTHR14919">
    <property type="entry name" value="KPL2-RELATED"/>
    <property type="match status" value="1"/>
</dbReference>
<evidence type="ECO:0000313" key="3">
    <source>
        <dbReference type="Proteomes" id="UP001168821"/>
    </source>
</evidence>
<proteinExistence type="predicted"/>
<reference evidence="2" key="1">
    <citation type="journal article" date="2023" name="G3 (Bethesda)">
        <title>Whole genome assemblies of Zophobas morio and Tenebrio molitor.</title>
        <authorList>
            <person name="Kaur S."/>
            <person name="Stinson S.A."/>
            <person name="diCenzo G.C."/>
        </authorList>
    </citation>
    <scope>NUCLEOTIDE SEQUENCE</scope>
    <source>
        <strain evidence="2">QUZm001</strain>
    </source>
</reference>
<dbReference type="EMBL" id="JALNTZ010000007">
    <property type="protein sequence ID" value="KAJ3644781.1"/>
    <property type="molecule type" value="Genomic_DNA"/>
</dbReference>
<name>A0AA38M631_9CUCU</name>
<feature type="compositionally biased region" description="Basic residues" evidence="1">
    <location>
        <begin position="169"/>
        <end position="200"/>
    </location>
</feature>
<dbReference type="InterPro" id="IPR052634">
    <property type="entry name" value="Sperm_flagellar-bone_growth"/>
</dbReference>
<gene>
    <name evidence="2" type="ORF">Zmor_022484</name>
</gene>
<dbReference type="AlphaFoldDB" id="A0AA38M631"/>
<evidence type="ECO:0000313" key="2">
    <source>
        <dbReference type="EMBL" id="KAJ3644781.1"/>
    </source>
</evidence>
<comment type="caution">
    <text evidence="2">The sequence shown here is derived from an EMBL/GenBank/DDBJ whole genome shotgun (WGS) entry which is preliminary data.</text>
</comment>
<keyword evidence="3" id="KW-1185">Reference proteome</keyword>
<organism evidence="2 3">
    <name type="scientific">Zophobas morio</name>
    <dbReference type="NCBI Taxonomy" id="2755281"/>
    <lineage>
        <taxon>Eukaryota</taxon>
        <taxon>Metazoa</taxon>
        <taxon>Ecdysozoa</taxon>
        <taxon>Arthropoda</taxon>
        <taxon>Hexapoda</taxon>
        <taxon>Insecta</taxon>
        <taxon>Pterygota</taxon>
        <taxon>Neoptera</taxon>
        <taxon>Endopterygota</taxon>
        <taxon>Coleoptera</taxon>
        <taxon>Polyphaga</taxon>
        <taxon>Cucujiformia</taxon>
        <taxon>Tenebrionidae</taxon>
        <taxon>Zophobas</taxon>
    </lineage>
</organism>
<sequence length="329" mass="37946">MIAPAEIKIPPAEDVTEELEEIYRREIKRQDVLDSQDFDDYVHFRNVWTIEEGFEESMTLMELGMDCLGFVVHKLLLKKYPLQIPVKPELSQEIEVAVCANDVTDPKRIDCLKRLLNIRNIKVIQMEDATDFCIKAYDAELKTEFDDPFPEDEMNLKQRTPKGKEKGKGKGGKKEKKDKKGKKEKGSKKSKGSKKDKKKDKKDASKTKVPVMTFEDKQAQMPRLFPWEKIIFSNKAKLGRIAKQVLAQENVLTDQLLVDMFVEYLLSMPNIKGWVLLNYPNNYEQAALLEQALSGKPVPKQYYDKILNKQSLESVGVDTHEDEKGEEEE</sequence>